<dbReference type="HOGENOM" id="CLU_3131068_0_0_3"/>
<evidence type="ECO:0000313" key="1">
    <source>
        <dbReference type="EMBL" id="ABW27285.1"/>
    </source>
</evidence>
<reference evidence="1 2" key="1">
    <citation type="journal article" date="2008" name="Proc. Natl. Acad. Sci. U.S.A.">
        <title>Niche adaptation and genome expansion in the chlorophyll d-producing cyanobacterium Acaryochloris marina.</title>
        <authorList>
            <person name="Swingley W.D."/>
            <person name="Chen M."/>
            <person name="Cheung P.C."/>
            <person name="Conrad A.L."/>
            <person name="Dejesa L.C."/>
            <person name="Hao J."/>
            <person name="Honchak B.M."/>
            <person name="Karbach L.E."/>
            <person name="Kurdoglu A."/>
            <person name="Lahiri S."/>
            <person name="Mastrian S.D."/>
            <person name="Miyashita H."/>
            <person name="Page L."/>
            <person name="Ramakrishna P."/>
            <person name="Satoh S."/>
            <person name="Sattley W.M."/>
            <person name="Shimada Y."/>
            <person name="Taylor H.L."/>
            <person name="Tomo T."/>
            <person name="Tsuchiya T."/>
            <person name="Wang Z.T."/>
            <person name="Raymond J."/>
            <person name="Mimuro M."/>
            <person name="Blankenship R.E."/>
            <person name="Touchman J.W."/>
        </authorList>
    </citation>
    <scope>NUCLEOTIDE SEQUENCE [LARGE SCALE GENOMIC DNA]</scope>
    <source>
        <strain evidence="2">MBIC 11017</strain>
    </source>
</reference>
<protein>
    <submittedName>
        <fullName evidence="1">Uncharacterized protein</fullName>
    </submittedName>
</protein>
<dbReference type="KEGG" id="amr:AM1_2274"/>
<dbReference type="Proteomes" id="UP000000268">
    <property type="component" value="Chromosome"/>
</dbReference>
<sequence>MKPLLDSFLDVPLGYLTVTQESSTSVIIAPFPAGPNAIAPKLSVESEKS</sequence>
<accession>B0C126</accession>
<gene>
    <name evidence="1" type="ordered locus">AM1_2274</name>
</gene>
<dbReference type="AlphaFoldDB" id="B0C126"/>
<organism evidence="1 2">
    <name type="scientific">Acaryochloris marina (strain MBIC 11017)</name>
    <dbReference type="NCBI Taxonomy" id="329726"/>
    <lineage>
        <taxon>Bacteria</taxon>
        <taxon>Bacillati</taxon>
        <taxon>Cyanobacteriota</taxon>
        <taxon>Cyanophyceae</taxon>
        <taxon>Acaryochloridales</taxon>
        <taxon>Acaryochloridaceae</taxon>
        <taxon>Acaryochloris</taxon>
    </lineage>
</organism>
<proteinExistence type="predicted"/>
<dbReference type="EMBL" id="CP000828">
    <property type="protein sequence ID" value="ABW27285.1"/>
    <property type="molecule type" value="Genomic_DNA"/>
</dbReference>
<evidence type="ECO:0000313" key="2">
    <source>
        <dbReference type="Proteomes" id="UP000000268"/>
    </source>
</evidence>
<keyword evidence="2" id="KW-1185">Reference proteome</keyword>
<name>B0C126_ACAM1</name>